<organism evidence="8 9">
    <name type="scientific">Chondrus crispus</name>
    <name type="common">Carrageen Irish moss</name>
    <name type="synonym">Polymorpha crispa</name>
    <dbReference type="NCBI Taxonomy" id="2769"/>
    <lineage>
        <taxon>Eukaryota</taxon>
        <taxon>Rhodophyta</taxon>
        <taxon>Florideophyceae</taxon>
        <taxon>Rhodymeniophycidae</taxon>
        <taxon>Gigartinales</taxon>
        <taxon>Gigartinaceae</taxon>
        <taxon>Chondrus</taxon>
    </lineage>
</organism>
<dbReference type="Pfam" id="PF05726">
    <property type="entry name" value="Pirin_C"/>
    <property type="match status" value="1"/>
</dbReference>
<comment type="similarity">
    <text evidence="2 5">Belongs to the pirin family.</text>
</comment>
<dbReference type="PIRSF" id="PIRSF006232">
    <property type="entry name" value="Pirin"/>
    <property type="match status" value="1"/>
</dbReference>
<dbReference type="InterPro" id="IPR011051">
    <property type="entry name" value="RmlC_Cupin_sf"/>
</dbReference>
<comment type="cofactor">
    <cofactor evidence="4">
        <name>Fe cation</name>
        <dbReference type="ChEBI" id="CHEBI:24875"/>
    </cofactor>
    <text evidence="4">Binds 1 Fe cation per subunit.</text>
</comment>
<evidence type="ECO:0000256" key="3">
    <source>
        <dbReference type="ARBA" id="ARBA00023242"/>
    </source>
</evidence>
<keyword evidence="9" id="KW-1185">Reference proteome</keyword>
<name>R7QL03_CHOCR</name>
<dbReference type="InterPro" id="IPR003829">
    <property type="entry name" value="Pirin_N_dom"/>
</dbReference>
<dbReference type="Proteomes" id="UP000012073">
    <property type="component" value="Unassembled WGS sequence"/>
</dbReference>
<dbReference type="PANTHER" id="PTHR13903">
    <property type="entry name" value="PIRIN-RELATED"/>
    <property type="match status" value="1"/>
</dbReference>
<sequence length="272" mass="29611">MVARDVKKRVVAVEQSEGVGARVRRSIGRPELPNLDPFLLLDEFSVSKPAGFPNHPHRGMQTVTYMLEGAFRHEDNKGHAGTIGVGDLQWMTAGRGIVHSEMPATDGKNVGLQLWVNLAAKSKMTKPQYQELLADEVPLARSDDGLIEVNVIAGKCLGVESAVFTQTPTLYWDVKTEGATTFTEEVPEHYNAFMYVLSGTVMTGKEGVKGTHGTCVVFGPGESVSVTSAGKARFVILAGEPLNEAVVQHGPFVMNTREEIMEAFRDYSDGKF</sequence>
<feature type="binding site" evidence="4">
    <location>
        <position position="55"/>
    </location>
    <ligand>
        <name>Fe cation</name>
        <dbReference type="ChEBI" id="CHEBI:24875"/>
    </ligand>
</feature>
<keyword evidence="3" id="KW-0539">Nucleus</keyword>
<dbReference type="InterPro" id="IPR012093">
    <property type="entry name" value="Pirin"/>
</dbReference>
<feature type="binding site" evidence="4">
    <location>
        <position position="101"/>
    </location>
    <ligand>
        <name>Fe cation</name>
        <dbReference type="ChEBI" id="CHEBI:24875"/>
    </ligand>
</feature>
<dbReference type="OMA" id="TPWHPHR"/>
<dbReference type="GeneID" id="17326382"/>
<dbReference type="KEGG" id="ccp:CHC_T00008427001"/>
<evidence type="ECO:0000256" key="1">
    <source>
        <dbReference type="ARBA" id="ARBA00004123"/>
    </source>
</evidence>
<protein>
    <submittedName>
        <fullName evidence="8">Probable pirin</fullName>
    </submittedName>
</protein>
<dbReference type="FunFam" id="2.60.120.10:FF:000055">
    <property type="entry name" value="pirin"/>
    <property type="match status" value="1"/>
</dbReference>
<dbReference type="AlphaFoldDB" id="R7QL03"/>
<dbReference type="Pfam" id="PF02678">
    <property type="entry name" value="Pirin"/>
    <property type="match status" value="1"/>
</dbReference>
<dbReference type="GO" id="GO:0046872">
    <property type="term" value="F:metal ion binding"/>
    <property type="evidence" value="ECO:0007669"/>
    <property type="project" value="UniProtKB-KW"/>
</dbReference>
<dbReference type="RefSeq" id="XP_005718664.1">
    <property type="nucleotide sequence ID" value="XM_005718607.1"/>
</dbReference>
<dbReference type="SUPFAM" id="SSF51182">
    <property type="entry name" value="RmlC-like cupins"/>
    <property type="match status" value="1"/>
</dbReference>
<feature type="binding site" evidence="4">
    <location>
        <position position="99"/>
    </location>
    <ligand>
        <name>Fe cation</name>
        <dbReference type="ChEBI" id="CHEBI:24875"/>
    </ligand>
</feature>
<dbReference type="CDD" id="cd02247">
    <property type="entry name" value="cupin_pirin_C"/>
    <property type="match status" value="1"/>
</dbReference>
<dbReference type="PhylomeDB" id="R7QL03"/>
<dbReference type="Gene3D" id="2.60.120.10">
    <property type="entry name" value="Jelly Rolls"/>
    <property type="match status" value="2"/>
</dbReference>
<reference evidence="9" key="1">
    <citation type="journal article" date="2013" name="Proc. Natl. Acad. Sci. U.S.A.">
        <title>Genome structure and metabolic features in the red seaweed Chondrus crispus shed light on evolution of the Archaeplastida.</title>
        <authorList>
            <person name="Collen J."/>
            <person name="Porcel B."/>
            <person name="Carre W."/>
            <person name="Ball S.G."/>
            <person name="Chaparro C."/>
            <person name="Tonon T."/>
            <person name="Barbeyron T."/>
            <person name="Michel G."/>
            <person name="Noel B."/>
            <person name="Valentin K."/>
            <person name="Elias M."/>
            <person name="Artiguenave F."/>
            <person name="Arun A."/>
            <person name="Aury J.M."/>
            <person name="Barbosa-Neto J.F."/>
            <person name="Bothwell J.H."/>
            <person name="Bouget F.Y."/>
            <person name="Brillet L."/>
            <person name="Cabello-Hurtado F."/>
            <person name="Capella-Gutierrez S."/>
            <person name="Charrier B."/>
            <person name="Cladiere L."/>
            <person name="Cock J.M."/>
            <person name="Coelho S.M."/>
            <person name="Colleoni C."/>
            <person name="Czjzek M."/>
            <person name="Da Silva C."/>
            <person name="Delage L."/>
            <person name="Denoeud F."/>
            <person name="Deschamps P."/>
            <person name="Dittami S.M."/>
            <person name="Gabaldon T."/>
            <person name="Gachon C.M."/>
            <person name="Groisillier A."/>
            <person name="Herve C."/>
            <person name="Jabbari K."/>
            <person name="Katinka M."/>
            <person name="Kloareg B."/>
            <person name="Kowalczyk N."/>
            <person name="Labadie K."/>
            <person name="Leblanc C."/>
            <person name="Lopez P.J."/>
            <person name="McLachlan D.H."/>
            <person name="Meslet-Cladiere L."/>
            <person name="Moustafa A."/>
            <person name="Nehr Z."/>
            <person name="Nyvall Collen P."/>
            <person name="Panaud O."/>
            <person name="Partensky F."/>
            <person name="Poulain J."/>
            <person name="Rensing S.A."/>
            <person name="Rousvoal S."/>
            <person name="Samson G."/>
            <person name="Symeonidi A."/>
            <person name="Weissenbach J."/>
            <person name="Zambounis A."/>
            <person name="Wincker P."/>
            <person name="Boyen C."/>
        </authorList>
    </citation>
    <scope>NUCLEOTIDE SEQUENCE [LARGE SCALE GENOMIC DNA]</scope>
    <source>
        <strain evidence="9">cv. Stackhouse</strain>
    </source>
</reference>
<feature type="domain" description="Pirin C-terminal" evidence="7">
    <location>
        <begin position="171"/>
        <end position="272"/>
    </location>
</feature>
<dbReference type="CDD" id="cd02909">
    <property type="entry name" value="cupin_pirin_N"/>
    <property type="match status" value="1"/>
</dbReference>
<keyword evidence="4" id="KW-0479">Metal-binding</keyword>
<evidence type="ECO:0000256" key="2">
    <source>
        <dbReference type="ARBA" id="ARBA00008416"/>
    </source>
</evidence>
<dbReference type="InterPro" id="IPR014710">
    <property type="entry name" value="RmlC-like_jellyroll"/>
</dbReference>
<dbReference type="PANTHER" id="PTHR13903:SF8">
    <property type="entry name" value="PIRIN"/>
    <property type="match status" value="1"/>
</dbReference>
<evidence type="ECO:0000259" key="7">
    <source>
        <dbReference type="Pfam" id="PF05726"/>
    </source>
</evidence>
<feature type="binding site" evidence="4">
    <location>
        <position position="57"/>
    </location>
    <ligand>
        <name>Fe cation</name>
        <dbReference type="ChEBI" id="CHEBI:24875"/>
    </ligand>
</feature>
<dbReference type="OrthoDB" id="198735at2759"/>
<evidence type="ECO:0000256" key="4">
    <source>
        <dbReference type="PIRSR" id="PIRSR006232-1"/>
    </source>
</evidence>
<dbReference type="GO" id="GO:0005634">
    <property type="term" value="C:nucleus"/>
    <property type="evidence" value="ECO:0007669"/>
    <property type="project" value="UniProtKB-SubCell"/>
</dbReference>
<dbReference type="STRING" id="2769.R7QL03"/>
<proteinExistence type="inferred from homology"/>
<feature type="domain" description="Pirin N-terminal" evidence="6">
    <location>
        <begin position="21"/>
        <end position="116"/>
    </location>
</feature>
<dbReference type="EMBL" id="HG001967">
    <property type="protein sequence ID" value="CDF38759.1"/>
    <property type="molecule type" value="Genomic_DNA"/>
</dbReference>
<keyword evidence="4" id="KW-0408">Iron</keyword>
<evidence type="ECO:0000313" key="9">
    <source>
        <dbReference type="Proteomes" id="UP000012073"/>
    </source>
</evidence>
<comment type="subcellular location">
    <subcellularLocation>
        <location evidence="1">Nucleus</location>
    </subcellularLocation>
</comment>
<evidence type="ECO:0000259" key="6">
    <source>
        <dbReference type="Pfam" id="PF02678"/>
    </source>
</evidence>
<dbReference type="Gramene" id="CDF38759">
    <property type="protein sequence ID" value="CDF38759"/>
    <property type="gene ID" value="CHC_T00008427001"/>
</dbReference>
<accession>R7QL03</accession>
<dbReference type="InterPro" id="IPR008778">
    <property type="entry name" value="Pirin_C_dom"/>
</dbReference>
<gene>
    <name evidence="8" type="ORF">CHC_T00008427001</name>
</gene>
<evidence type="ECO:0000313" key="8">
    <source>
        <dbReference type="EMBL" id="CDF38759.1"/>
    </source>
</evidence>
<evidence type="ECO:0000256" key="5">
    <source>
        <dbReference type="RuleBase" id="RU003457"/>
    </source>
</evidence>